<evidence type="ECO:0000256" key="5">
    <source>
        <dbReference type="ARBA" id="ARBA00023014"/>
    </source>
</evidence>
<keyword evidence="7" id="KW-1185">Reference proteome</keyword>
<keyword evidence="1" id="KW-0004">4Fe-4S</keyword>
<sequence>MIKDTTNAKRALHQQQLSAGLVITGGGLSGVCAAITAARAGTKVILVQDRPVLGGNSSSEVRLWILGATSHMGNNNRWSREGGVIDEILVENTHHNPEGNPLILDMILLDKVKQEGNITLLLNTAVFDLEKSDADTISSLKAFCSQNSTEYLLTAPLFCDASGDGIVGFLAGAAFRMGAEAADEFDEQMAPSAQYGELLGHSLYFYSKDTGKPVKFIPPSFALDDITKIPRYRSFNANEFGCKLWWVEYGGRLDTIHQTEEIKWELWRVIYGVWNHIKNSGQFPEAENLTLEWVGTIPGKRESRRFEGDYMLSQRDLTEQRPHHDAVAYGGWSIDLHPADGVFSERPGCNQWHSKGIFSIPYRTLYSRNISNLFLAGRIISVSHVAFGATRVMATSAYVGQAVGMAATLCLKQGLLPAQLLQETQLNELQTMLMKAGQYIPGLTLNDGADLVQQAAVKASSTLKFKGFDAVDAWKSLAISAGMLMPFKAGKLPVFTVPARSSATTKLLCELWICSRSGSFTPDVLMTSNTLTVNGDVELELDFDVVLPEAGYAFIIFRQNAAIELGYTDQRITGIVSVFNLINKAVSNYGKQSPPPGTGVDEFEFWCPQRRPEGQNIALKLSEAQDLFEAENISNGVDRPVMQPNAWVADRDDINPSLTLEWSSVQIISSMTLCFDTDFDHPMESVLMTHPETTMPFCVRDYRVVDASGREIYAATNNYQTRNEIKFDEPVETAKLTIYVQHPLPHVPAALFAVRCYGPQQAAN</sequence>
<evidence type="ECO:0000313" key="6">
    <source>
        <dbReference type="EMBL" id="PTQ97891.1"/>
    </source>
</evidence>
<proteinExistence type="predicted"/>
<keyword evidence="4" id="KW-0408">Iron</keyword>
<protein>
    <submittedName>
        <fullName evidence="6">FAD dependent oxidoreductase</fullName>
    </submittedName>
</protein>
<organism evidence="6 7">
    <name type="scientific">Mucilaginibacter yixingensis</name>
    <dbReference type="NCBI Taxonomy" id="1295612"/>
    <lineage>
        <taxon>Bacteria</taxon>
        <taxon>Pseudomonadati</taxon>
        <taxon>Bacteroidota</taxon>
        <taxon>Sphingobacteriia</taxon>
        <taxon>Sphingobacteriales</taxon>
        <taxon>Sphingobacteriaceae</taxon>
        <taxon>Mucilaginibacter</taxon>
    </lineage>
</organism>
<dbReference type="PANTHER" id="PTHR43498">
    <property type="entry name" value="FERREDOXIN:COB-COM HETERODISULFIDE REDUCTASE SUBUNIT A"/>
    <property type="match status" value="1"/>
</dbReference>
<dbReference type="InterPro" id="IPR039650">
    <property type="entry name" value="HdrA-like"/>
</dbReference>
<dbReference type="GO" id="GO:0051539">
    <property type="term" value="F:4 iron, 4 sulfur cluster binding"/>
    <property type="evidence" value="ECO:0007669"/>
    <property type="project" value="UniProtKB-KW"/>
</dbReference>
<keyword evidence="2" id="KW-0479">Metal-binding</keyword>
<keyword evidence="3" id="KW-0560">Oxidoreductase</keyword>
<dbReference type="Proteomes" id="UP000244168">
    <property type="component" value="Unassembled WGS sequence"/>
</dbReference>
<comment type="caution">
    <text evidence="6">The sequence shown here is derived from an EMBL/GenBank/DDBJ whole genome shotgun (WGS) entry which is preliminary data.</text>
</comment>
<accession>A0A2T5JAI3</accession>
<dbReference type="GO" id="GO:0046872">
    <property type="term" value="F:metal ion binding"/>
    <property type="evidence" value="ECO:0007669"/>
    <property type="project" value="UniProtKB-KW"/>
</dbReference>
<evidence type="ECO:0000313" key="7">
    <source>
        <dbReference type="Proteomes" id="UP000244168"/>
    </source>
</evidence>
<dbReference type="PANTHER" id="PTHR43498:SF1">
    <property type="entry name" value="COB--COM HETERODISULFIDE REDUCTASE IRON-SULFUR SUBUNIT A"/>
    <property type="match status" value="1"/>
</dbReference>
<gene>
    <name evidence="6" type="ORF">C8P68_10350</name>
</gene>
<dbReference type="InterPro" id="IPR036188">
    <property type="entry name" value="FAD/NAD-bd_sf"/>
</dbReference>
<evidence type="ECO:0000256" key="1">
    <source>
        <dbReference type="ARBA" id="ARBA00022485"/>
    </source>
</evidence>
<evidence type="ECO:0000256" key="2">
    <source>
        <dbReference type="ARBA" id="ARBA00022723"/>
    </source>
</evidence>
<name>A0A2T5JAI3_9SPHI</name>
<reference evidence="6 7" key="1">
    <citation type="submission" date="2018-04" db="EMBL/GenBank/DDBJ databases">
        <title>Genomic Encyclopedia of Archaeal and Bacterial Type Strains, Phase II (KMG-II): from individual species to whole genera.</title>
        <authorList>
            <person name="Goeker M."/>
        </authorList>
    </citation>
    <scope>NUCLEOTIDE SEQUENCE [LARGE SCALE GENOMIC DNA]</scope>
    <source>
        <strain evidence="6 7">DSM 26809</strain>
    </source>
</reference>
<dbReference type="EMBL" id="QAOQ01000003">
    <property type="protein sequence ID" value="PTQ97891.1"/>
    <property type="molecule type" value="Genomic_DNA"/>
</dbReference>
<dbReference type="OrthoDB" id="9780658at2"/>
<dbReference type="Gene3D" id="3.50.50.60">
    <property type="entry name" value="FAD/NAD(P)-binding domain"/>
    <property type="match status" value="1"/>
</dbReference>
<evidence type="ECO:0000256" key="4">
    <source>
        <dbReference type="ARBA" id="ARBA00023004"/>
    </source>
</evidence>
<dbReference type="RefSeq" id="WP_107828093.1">
    <property type="nucleotide sequence ID" value="NZ_CP160205.1"/>
</dbReference>
<dbReference type="GO" id="GO:0016491">
    <property type="term" value="F:oxidoreductase activity"/>
    <property type="evidence" value="ECO:0007669"/>
    <property type="project" value="UniProtKB-KW"/>
</dbReference>
<evidence type="ECO:0000256" key="3">
    <source>
        <dbReference type="ARBA" id="ARBA00023002"/>
    </source>
</evidence>
<keyword evidence="5" id="KW-0411">Iron-sulfur</keyword>
<dbReference type="AlphaFoldDB" id="A0A2T5JAI3"/>
<dbReference type="Pfam" id="PF12831">
    <property type="entry name" value="FAD_oxidored"/>
    <property type="match status" value="1"/>
</dbReference>
<dbReference type="SUPFAM" id="SSF51905">
    <property type="entry name" value="FAD/NAD(P)-binding domain"/>
    <property type="match status" value="1"/>
</dbReference>